<dbReference type="RefSeq" id="WP_051921348.1">
    <property type="nucleotide sequence ID" value="NZ_JGZI01000002.1"/>
</dbReference>
<dbReference type="SUPFAM" id="SSF55729">
    <property type="entry name" value="Acyl-CoA N-acyltransferases (Nat)"/>
    <property type="match status" value="1"/>
</dbReference>
<comment type="caution">
    <text evidence="4">The sequence shown here is derived from an EMBL/GenBank/DDBJ whole genome shotgun (WGS) entry which is preliminary data.</text>
</comment>
<dbReference type="InterPro" id="IPR016181">
    <property type="entry name" value="Acyl_CoA_acyltransferase"/>
</dbReference>
<dbReference type="Proteomes" id="UP000029050">
    <property type="component" value="Unassembled WGS sequence"/>
</dbReference>
<dbReference type="CDD" id="cd04301">
    <property type="entry name" value="NAT_SF"/>
    <property type="match status" value="1"/>
</dbReference>
<feature type="domain" description="N-acetyltransferase" evidence="3">
    <location>
        <begin position="5"/>
        <end position="164"/>
    </location>
</feature>
<proteinExistence type="predicted"/>
<dbReference type="PROSITE" id="PS51186">
    <property type="entry name" value="GNAT"/>
    <property type="match status" value="1"/>
</dbReference>
<reference evidence="4 5" key="1">
    <citation type="submission" date="2014-03" db="EMBL/GenBank/DDBJ databases">
        <title>Genomics of Bifidobacteria.</title>
        <authorList>
            <person name="Ventura M."/>
            <person name="Milani C."/>
            <person name="Lugli G.A."/>
        </authorList>
    </citation>
    <scope>NUCLEOTIDE SEQUENCE [LARGE SCALE GENOMIC DNA]</scope>
    <source>
        <strain evidence="4 5">LMG 21775</strain>
    </source>
</reference>
<evidence type="ECO:0000256" key="1">
    <source>
        <dbReference type="ARBA" id="ARBA00022679"/>
    </source>
</evidence>
<dbReference type="Pfam" id="PF00583">
    <property type="entry name" value="Acetyltransf_1"/>
    <property type="match status" value="1"/>
</dbReference>
<gene>
    <name evidence="4" type="ORF">BPSY_0161</name>
</gene>
<dbReference type="PANTHER" id="PTHR43877">
    <property type="entry name" value="AMINOALKYLPHOSPHONATE N-ACETYLTRANSFERASE-RELATED-RELATED"/>
    <property type="match status" value="1"/>
</dbReference>
<evidence type="ECO:0000313" key="4">
    <source>
        <dbReference type="EMBL" id="KFI84283.1"/>
    </source>
</evidence>
<protein>
    <submittedName>
        <fullName evidence="4">Acetyltransferase (GNAT) family</fullName>
    </submittedName>
</protein>
<dbReference type="EMBL" id="JGZI01000002">
    <property type="protein sequence ID" value="KFI84283.1"/>
    <property type="molecule type" value="Genomic_DNA"/>
</dbReference>
<dbReference type="GeneID" id="98299403"/>
<dbReference type="eggNOG" id="COG0456">
    <property type="taxonomic scope" value="Bacteria"/>
</dbReference>
<sequence>MNTDVTIERLNPSRFEEKAQVHALTWRQTYSGMLHDDFVNKITPEFALAVTRRHDPDLTLLALRDDAIIGFLEYLPESRDGILTPDASEIGALYVLDQAKHQGVGRALIEAALRQIPKPRVALSVFLDNTNAIGFYEHMGIHSTGHITHEDEGTLALEMTNAPEVAESANGPA</sequence>
<dbReference type="OrthoDB" id="5243635at2"/>
<keyword evidence="1 4" id="KW-0808">Transferase</keyword>
<dbReference type="AlphaFoldDB" id="A0A087CLY3"/>
<dbReference type="InterPro" id="IPR000182">
    <property type="entry name" value="GNAT_dom"/>
</dbReference>
<keyword evidence="5" id="KW-1185">Reference proteome</keyword>
<evidence type="ECO:0000313" key="5">
    <source>
        <dbReference type="Proteomes" id="UP000029050"/>
    </source>
</evidence>
<accession>A0A087CLY3</accession>
<dbReference type="InterPro" id="IPR050832">
    <property type="entry name" value="Bact_Acetyltransf"/>
</dbReference>
<evidence type="ECO:0000259" key="3">
    <source>
        <dbReference type="PROSITE" id="PS51186"/>
    </source>
</evidence>
<name>A0A087CLY3_9BIFI</name>
<evidence type="ECO:0000256" key="2">
    <source>
        <dbReference type="ARBA" id="ARBA00023315"/>
    </source>
</evidence>
<dbReference type="STRING" id="218140.BPSY_0161"/>
<dbReference type="Gene3D" id="3.40.630.30">
    <property type="match status" value="1"/>
</dbReference>
<organism evidence="4 5">
    <name type="scientific">Bifidobacterium psychraerophilum</name>
    <dbReference type="NCBI Taxonomy" id="218140"/>
    <lineage>
        <taxon>Bacteria</taxon>
        <taxon>Bacillati</taxon>
        <taxon>Actinomycetota</taxon>
        <taxon>Actinomycetes</taxon>
        <taxon>Bifidobacteriales</taxon>
        <taxon>Bifidobacteriaceae</taxon>
        <taxon>Bifidobacterium</taxon>
    </lineage>
</organism>
<keyword evidence="2" id="KW-0012">Acyltransferase</keyword>
<dbReference type="GO" id="GO:0016747">
    <property type="term" value="F:acyltransferase activity, transferring groups other than amino-acyl groups"/>
    <property type="evidence" value="ECO:0007669"/>
    <property type="project" value="InterPro"/>
</dbReference>